<dbReference type="SMART" id="SM00981">
    <property type="entry name" value="THUMP"/>
    <property type="match status" value="1"/>
</dbReference>
<evidence type="ECO:0000313" key="11">
    <source>
        <dbReference type="EMBL" id="MBD7984316.1"/>
    </source>
</evidence>
<feature type="binding site" evidence="9">
    <location>
        <position position="288"/>
    </location>
    <ligand>
        <name>ATP</name>
        <dbReference type="ChEBI" id="CHEBI:30616"/>
    </ligand>
</feature>
<dbReference type="Pfam" id="PF02568">
    <property type="entry name" value="ThiI"/>
    <property type="match status" value="1"/>
</dbReference>
<evidence type="ECO:0000256" key="7">
    <source>
        <dbReference type="ARBA" id="ARBA00022884"/>
    </source>
</evidence>
<feature type="domain" description="THUMP" evidence="10">
    <location>
        <begin position="61"/>
        <end position="166"/>
    </location>
</feature>
<feature type="binding site" evidence="9">
    <location>
        <begin position="209"/>
        <end position="210"/>
    </location>
    <ligand>
        <name>ATP</name>
        <dbReference type="ChEBI" id="CHEBI:30616"/>
    </ligand>
</feature>
<dbReference type="Pfam" id="PF02926">
    <property type="entry name" value="THUMP"/>
    <property type="match status" value="1"/>
</dbReference>
<dbReference type="EC" id="2.8.1.4" evidence="9"/>
<comment type="pathway">
    <text evidence="9">Cofactor biosynthesis; thiamine diphosphate biosynthesis.</text>
</comment>
<keyword evidence="3 9" id="KW-0820">tRNA-binding</keyword>
<comment type="catalytic activity">
    <reaction evidence="9">
        <text>[ThiI sulfur-carrier protein]-S-sulfanyl-L-cysteine + a uridine in tRNA + 2 reduced [2Fe-2S]-[ferredoxin] + ATP + H(+) = [ThiI sulfur-carrier protein]-L-cysteine + a 4-thiouridine in tRNA + 2 oxidized [2Fe-2S]-[ferredoxin] + AMP + diphosphate</text>
        <dbReference type="Rhea" id="RHEA:24176"/>
        <dbReference type="Rhea" id="RHEA-COMP:10000"/>
        <dbReference type="Rhea" id="RHEA-COMP:10001"/>
        <dbReference type="Rhea" id="RHEA-COMP:13337"/>
        <dbReference type="Rhea" id="RHEA-COMP:13338"/>
        <dbReference type="Rhea" id="RHEA-COMP:13339"/>
        <dbReference type="Rhea" id="RHEA-COMP:13340"/>
        <dbReference type="ChEBI" id="CHEBI:15378"/>
        <dbReference type="ChEBI" id="CHEBI:29950"/>
        <dbReference type="ChEBI" id="CHEBI:30616"/>
        <dbReference type="ChEBI" id="CHEBI:33019"/>
        <dbReference type="ChEBI" id="CHEBI:33737"/>
        <dbReference type="ChEBI" id="CHEBI:33738"/>
        <dbReference type="ChEBI" id="CHEBI:61963"/>
        <dbReference type="ChEBI" id="CHEBI:65315"/>
        <dbReference type="ChEBI" id="CHEBI:136798"/>
        <dbReference type="ChEBI" id="CHEBI:456215"/>
        <dbReference type="EC" id="2.8.1.4"/>
    </reaction>
</comment>
<evidence type="ECO:0000256" key="2">
    <source>
        <dbReference type="ARBA" id="ARBA00022490"/>
    </source>
</evidence>
<evidence type="ECO:0000259" key="10">
    <source>
        <dbReference type="PROSITE" id="PS51165"/>
    </source>
</evidence>
<feature type="binding site" evidence="9">
    <location>
        <begin position="184"/>
        <end position="185"/>
    </location>
    <ligand>
        <name>ATP</name>
        <dbReference type="ChEBI" id="CHEBI:30616"/>
    </ligand>
</feature>
<name>A0ABR8U8F8_9BACL</name>
<keyword evidence="7 9" id="KW-0694">RNA-binding</keyword>
<comment type="similarity">
    <text evidence="9">Belongs to the ThiI family.</text>
</comment>
<feature type="binding site" evidence="9">
    <location>
        <position position="297"/>
    </location>
    <ligand>
        <name>ATP</name>
        <dbReference type="ChEBI" id="CHEBI:30616"/>
    </ligand>
</feature>
<dbReference type="InterPro" id="IPR049962">
    <property type="entry name" value="THUMP_ThiI"/>
</dbReference>
<dbReference type="SUPFAM" id="SSF143437">
    <property type="entry name" value="THUMP domain-like"/>
    <property type="match status" value="1"/>
</dbReference>
<evidence type="ECO:0000313" key="12">
    <source>
        <dbReference type="Proteomes" id="UP000626786"/>
    </source>
</evidence>
<evidence type="ECO:0000256" key="8">
    <source>
        <dbReference type="ARBA" id="ARBA00022977"/>
    </source>
</evidence>
<evidence type="ECO:0000256" key="6">
    <source>
        <dbReference type="ARBA" id="ARBA00022840"/>
    </source>
</evidence>
<keyword evidence="12" id="KW-1185">Reference proteome</keyword>
<dbReference type="InterPro" id="IPR049961">
    <property type="entry name" value="ThiI_N"/>
</dbReference>
<keyword evidence="8 9" id="KW-0784">Thiamine biosynthesis</keyword>
<dbReference type="InterPro" id="IPR020536">
    <property type="entry name" value="ThiI_AANH"/>
</dbReference>
<accession>A0ABR8U8F8</accession>
<dbReference type="Proteomes" id="UP000626786">
    <property type="component" value="Unassembled WGS sequence"/>
</dbReference>
<protein>
    <recommendedName>
        <fullName evidence="9">Probable tRNA sulfurtransferase</fullName>
        <ecNumber evidence="9">2.8.1.4</ecNumber>
    </recommendedName>
    <alternativeName>
        <fullName evidence="9">Sulfur carrier protein ThiS sulfurtransferase</fullName>
    </alternativeName>
    <alternativeName>
        <fullName evidence="9">Thiamine biosynthesis protein ThiI</fullName>
    </alternativeName>
    <alternativeName>
        <fullName evidence="9">tRNA 4-thiouridine synthase</fullName>
    </alternativeName>
</protein>
<dbReference type="SUPFAM" id="SSF52402">
    <property type="entry name" value="Adenine nucleotide alpha hydrolases-like"/>
    <property type="match status" value="1"/>
</dbReference>
<dbReference type="Pfam" id="PF22025">
    <property type="entry name" value="ThiI_fer"/>
    <property type="match status" value="1"/>
</dbReference>
<dbReference type="PANTHER" id="PTHR43209:SF1">
    <property type="entry name" value="TRNA SULFURTRANSFERASE"/>
    <property type="match status" value="1"/>
</dbReference>
<proteinExistence type="inferred from homology"/>
<evidence type="ECO:0000256" key="3">
    <source>
        <dbReference type="ARBA" id="ARBA00022555"/>
    </source>
</evidence>
<comment type="function">
    <text evidence="9">Catalyzes the ATP-dependent transfer of a sulfur to tRNA to produce 4-thiouridine in position 8 of tRNAs, which functions as a near-UV photosensor. Also catalyzes the transfer of sulfur to the sulfur carrier protein ThiS, forming ThiS-thiocarboxylate. This is a step in the synthesis of thiazole, in the thiamine biosynthesis pathway. The sulfur is donated as persulfide by IscS.</text>
</comment>
<feature type="binding site" evidence="9">
    <location>
        <position position="266"/>
    </location>
    <ligand>
        <name>ATP</name>
        <dbReference type="ChEBI" id="CHEBI:30616"/>
    </ligand>
</feature>
<dbReference type="InterPro" id="IPR014729">
    <property type="entry name" value="Rossmann-like_a/b/a_fold"/>
</dbReference>
<keyword evidence="6 9" id="KW-0067">ATP-binding</keyword>
<keyword evidence="5 9" id="KW-0547">Nucleotide-binding</keyword>
<dbReference type="InterPro" id="IPR050102">
    <property type="entry name" value="tRNA_sulfurtransferase_ThiI"/>
</dbReference>
<dbReference type="InterPro" id="IPR004114">
    <property type="entry name" value="THUMP_dom"/>
</dbReference>
<dbReference type="PANTHER" id="PTHR43209">
    <property type="entry name" value="TRNA SULFURTRANSFERASE"/>
    <property type="match status" value="1"/>
</dbReference>
<dbReference type="HAMAP" id="MF_00021">
    <property type="entry name" value="ThiI"/>
    <property type="match status" value="1"/>
</dbReference>
<evidence type="ECO:0000256" key="4">
    <source>
        <dbReference type="ARBA" id="ARBA00022679"/>
    </source>
</evidence>
<keyword evidence="2 9" id="KW-0963">Cytoplasm</keyword>
<organism evidence="11 12">
    <name type="scientific">Sporosarcina quadrami</name>
    <dbReference type="NCBI Taxonomy" id="2762234"/>
    <lineage>
        <taxon>Bacteria</taxon>
        <taxon>Bacillati</taxon>
        <taxon>Bacillota</taxon>
        <taxon>Bacilli</taxon>
        <taxon>Bacillales</taxon>
        <taxon>Caryophanaceae</taxon>
        <taxon>Sporosarcina</taxon>
    </lineage>
</organism>
<evidence type="ECO:0000256" key="9">
    <source>
        <dbReference type="HAMAP-Rule" id="MF_00021"/>
    </source>
</evidence>
<dbReference type="PROSITE" id="PS51165">
    <property type="entry name" value="THUMP"/>
    <property type="match status" value="1"/>
</dbReference>
<evidence type="ECO:0000256" key="1">
    <source>
        <dbReference type="ARBA" id="ARBA00004496"/>
    </source>
</evidence>
<reference evidence="11 12" key="1">
    <citation type="submission" date="2020-08" db="EMBL/GenBank/DDBJ databases">
        <title>A Genomic Blueprint of the Chicken Gut Microbiome.</title>
        <authorList>
            <person name="Gilroy R."/>
            <person name="Ravi A."/>
            <person name="Getino M."/>
            <person name="Pursley I."/>
            <person name="Horton D.L."/>
            <person name="Alikhan N.-F."/>
            <person name="Baker D."/>
            <person name="Gharbi K."/>
            <person name="Hall N."/>
            <person name="Watson M."/>
            <person name="Adriaenssens E.M."/>
            <person name="Foster-Nyarko E."/>
            <person name="Jarju S."/>
            <person name="Secka A."/>
            <person name="Antonio M."/>
            <person name="Oren A."/>
            <person name="Chaudhuri R."/>
            <person name="La Ragione R.M."/>
            <person name="Hildebrand F."/>
            <person name="Pallen M.J."/>
        </authorList>
    </citation>
    <scope>NUCLEOTIDE SEQUENCE [LARGE SCALE GENOMIC DNA]</scope>
    <source>
        <strain evidence="11 12">Sa2YVA2</strain>
    </source>
</reference>
<dbReference type="InterPro" id="IPR003720">
    <property type="entry name" value="tRNA_STrfase"/>
</dbReference>
<comment type="caution">
    <text evidence="11">The sequence shown here is derived from an EMBL/GenBank/DDBJ whole genome shotgun (WGS) entry which is preliminary data.</text>
</comment>
<dbReference type="CDD" id="cd11716">
    <property type="entry name" value="THUMP_ThiI"/>
    <property type="match status" value="1"/>
</dbReference>
<comment type="subcellular location">
    <subcellularLocation>
        <location evidence="1 9">Cytoplasm</location>
    </subcellularLocation>
</comment>
<evidence type="ECO:0000256" key="5">
    <source>
        <dbReference type="ARBA" id="ARBA00022741"/>
    </source>
</evidence>
<dbReference type="Gene3D" id="3.30.2130.30">
    <property type="match status" value="1"/>
</dbReference>
<dbReference type="InterPro" id="IPR054173">
    <property type="entry name" value="ThiI_fer"/>
</dbReference>
<sequence>MEWNEILIRYGEISLKGRNRSLFIRKLKNNITSAMMDLKSIHLRAERDRMFLMAEESDELKKALERLPHVFGIQSFSPVAQCKADLKTIQQKAVEVIGSSPTEGKTFKVEVKRQDKEFPLVTSEIQREVGGYVLSHCPGLIVQMKKPDIVLLVDIRKEGAFLTSEVIKGAGGMPVGSNGNSLLMLSGGIDSPVAGYQMMKRGMSIDAIHFASPPYTSELAQRKVMDLAEKLCTFGASVRLHIIPFTELQQAVVKQVPANISMTTTRRMMLQVADRVREEIKAHGIITGESLGQVASQTLESMTAINEVTSTPILRPLIAMDKLEIIAISQQIGTYDISIRPYEDCCTIFTPSSPKTKPKLEKVHYYESFLDFHELIEEAVKNRTVIEASELHEDVEVFDDLL</sequence>
<keyword evidence="4 9" id="KW-0808">Transferase</keyword>
<dbReference type="CDD" id="cd01712">
    <property type="entry name" value="PPase_ThiI"/>
    <property type="match status" value="1"/>
</dbReference>
<dbReference type="EMBL" id="JACSQN010000005">
    <property type="protein sequence ID" value="MBD7984316.1"/>
    <property type="molecule type" value="Genomic_DNA"/>
</dbReference>
<dbReference type="NCBIfam" id="TIGR00342">
    <property type="entry name" value="tRNA uracil 4-sulfurtransferase ThiI"/>
    <property type="match status" value="1"/>
</dbReference>
<gene>
    <name evidence="9 11" type="primary">thiI</name>
    <name evidence="11" type="ORF">H9649_06980</name>
</gene>
<dbReference type="Gene3D" id="3.40.50.620">
    <property type="entry name" value="HUPs"/>
    <property type="match status" value="1"/>
</dbReference>
<comment type="catalytic activity">
    <reaction evidence="9">
        <text>[ThiS sulfur-carrier protein]-C-terminal Gly-Gly-AMP + S-sulfanyl-L-cysteinyl-[cysteine desulfurase] + AH2 = [ThiS sulfur-carrier protein]-C-terminal-Gly-aminoethanethioate + L-cysteinyl-[cysteine desulfurase] + A + AMP + 2 H(+)</text>
        <dbReference type="Rhea" id="RHEA:43340"/>
        <dbReference type="Rhea" id="RHEA-COMP:12157"/>
        <dbReference type="Rhea" id="RHEA-COMP:12158"/>
        <dbReference type="Rhea" id="RHEA-COMP:12910"/>
        <dbReference type="Rhea" id="RHEA-COMP:19908"/>
        <dbReference type="ChEBI" id="CHEBI:13193"/>
        <dbReference type="ChEBI" id="CHEBI:15378"/>
        <dbReference type="ChEBI" id="CHEBI:17499"/>
        <dbReference type="ChEBI" id="CHEBI:29950"/>
        <dbReference type="ChEBI" id="CHEBI:61963"/>
        <dbReference type="ChEBI" id="CHEBI:90618"/>
        <dbReference type="ChEBI" id="CHEBI:232372"/>
        <dbReference type="ChEBI" id="CHEBI:456215"/>
    </reaction>
</comment>
<dbReference type="RefSeq" id="WP_191694014.1">
    <property type="nucleotide sequence ID" value="NZ_JACSQN010000005.1"/>
</dbReference>